<feature type="binding site" evidence="6">
    <location>
        <position position="535"/>
    </location>
    <ligand>
        <name>Fe cation</name>
        <dbReference type="ChEBI" id="CHEBI:24875"/>
        <note>catalytic</note>
    </ligand>
</feature>
<dbReference type="InterPro" id="IPR001885">
    <property type="entry name" value="LipOase_mml"/>
</dbReference>
<evidence type="ECO:0000313" key="12">
    <source>
        <dbReference type="Proteomes" id="UP001460270"/>
    </source>
</evidence>
<dbReference type="Gene3D" id="3.10.450.60">
    <property type="match status" value="1"/>
</dbReference>
<reference evidence="12" key="1">
    <citation type="submission" date="2024-04" db="EMBL/GenBank/DDBJ databases">
        <title>Salinicola lusitanus LLJ914,a marine bacterium isolated from the Okinawa Trough.</title>
        <authorList>
            <person name="Li J."/>
        </authorList>
    </citation>
    <scope>NUCLEOTIDE SEQUENCE [LARGE SCALE GENOMIC DNA]</scope>
</reference>
<dbReference type="SUPFAM" id="SSF48484">
    <property type="entry name" value="Lipoxigenase"/>
    <property type="match status" value="1"/>
</dbReference>
<evidence type="ECO:0000256" key="2">
    <source>
        <dbReference type="ARBA" id="ARBA00022723"/>
    </source>
</evidence>
<dbReference type="InterPro" id="IPR020833">
    <property type="entry name" value="LipOase_Fe_BS"/>
</dbReference>
<dbReference type="GO" id="GO:0005506">
    <property type="term" value="F:iron ion binding"/>
    <property type="evidence" value="ECO:0007669"/>
    <property type="project" value="InterPro"/>
</dbReference>
<keyword evidence="5 6" id="KW-0408">Iron</keyword>
<comment type="similarity">
    <text evidence="1 8">Belongs to the lipoxygenase family.</text>
</comment>
<dbReference type="InterPro" id="IPR013819">
    <property type="entry name" value="LipOase_C"/>
</dbReference>
<dbReference type="GO" id="GO:0016702">
    <property type="term" value="F:oxidoreductase activity, acting on single donors with incorporation of molecular oxygen, incorporation of two atoms of oxygen"/>
    <property type="evidence" value="ECO:0007669"/>
    <property type="project" value="InterPro"/>
</dbReference>
<evidence type="ECO:0000256" key="6">
    <source>
        <dbReference type="PIRSR" id="PIRSR601885-1"/>
    </source>
</evidence>
<evidence type="ECO:0000256" key="3">
    <source>
        <dbReference type="ARBA" id="ARBA00022964"/>
    </source>
</evidence>
<dbReference type="Proteomes" id="UP001460270">
    <property type="component" value="Unassembled WGS sequence"/>
</dbReference>
<accession>A0AAW0PSZ4</accession>
<dbReference type="PANTHER" id="PTHR11771">
    <property type="entry name" value="LIPOXYGENASE"/>
    <property type="match status" value="1"/>
</dbReference>
<dbReference type="PROSITE" id="PS00081">
    <property type="entry name" value="LIPOXYGENASE_2"/>
    <property type="match status" value="1"/>
</dbReference>
<dbReference type="PRINTS" id="PR00467">
    <property type="entry name" value="MAMLPOXGNASE"/>
</dbReference>
<dbReference type="Gene3D" id="1.20.245.10">
    <property type="entry name" value="Lipoxygenase-1, Domain 5"/>
    <property type="match status" value="1"/>
</dbReference>
<evidence type="ECO:0000256" key="1">
    <source>
        <dbReference type="ARBA" id="ARBA00009419"/>
    </source>
</evidence>
<keyword evidence="3 8" id="KW-0223">Dioxygenase</keyword>
<dbReference type="PRINTS" id="PR00087">
    <property type="entry name" value="LIPOXYGENASE"/>
</dbReference>
<comment type="cofactor">
    <cofactor evidence="6">
        <name>Fe cation</name>
        <dbReference type="ChEBI" id="CHEBI:24875"/>
    </cofactor>
    <text evidence="6">Binds 1 Fe cation per subunit.</text>
</comment>
<evidence type="ECO:0000256" key="8">
    <source>
        <dbReference type="RuleBase" id="RU003974"/>
    </source>
</evidence>
<feature type="binding site" evidence="6">
    <location>
        <position position="355"/>
    </location>
    <ligand>
        <name>Fe cation</name>
        <dbReference type="ChEBI" id="CHEBI:24875"/>
        <note>catalytic</note>
    </ligand>
</feature>
<proteinExistence type="inferred from homology"/>
<dbReference type="InterPro" id="IPR020834">
    <property type="entry name" value="LipOase_CS"/>
</dbReference>
<organism evidence="11 12">
    <name type="scientific">Mugilogobius chulae</name>
    <name type="common">yellowstripe goby</name>
    <dbReference type="NCBI Taxonomy" id="88201"/>
    <lineage>
        <taxon>Eukaryota</taxon>
        <taxon>Metazoa</taxon>
        <taxon>Chordata</taxon>
        <taxon>Craniata</taxon>
        <taxon>Vertebrata</taxon>
        <taxon>Euteleostomi</taxon>
        <taxon>Actinopterygii</taxon>
        <taxon>Neopterygii</taxon>
        <taxon>Teleostei</taxon>
        <taxon>Neoteleostei</taxon>
        <taxon>Acanthomorphata</taxon>
        <taxon>Gobiaria</taxon>
        <taxon>Gobiiformes</taxon>
        <taxon>Gobioidei</taxon>
        <taxon>Gobiidae</taxon>
        <taxon>Gobionellinae</taxon>
        <taxon>Mugilogobius</taxon>
    </lineage>
</organism>
<dbReference type="PROSITE" id="PS51393">
    <property type="entry name" value="LIPOXYGENASE_3"/>
    <property type="match status" value="1"/>
</dbReference>
<feature type="site" description="Essential for stabilizing binding to COTL1" evidence="7">
    <location>
        <position position="66"/>
    </location>
</feature>
<dbReference type="Pfam" id="PF00305">
    <property type="entry name" value="Lipoxygenase"/>
    <property type="match status" value="1"/>
</dbReference>
<evidence type="ECO:0000256" key="4">
    <source>
        <dbReference type="ARBA" id="ARBA00023002"/>
    </source>
</evidence>
<gene>
    <name evidence="11" type="ORF">WMY93_005549</name>
</gene>
<keyword evidence="9" id="KW-0472">Membrane</keyword>
<evidence type="ECO:0000313" key="11">
    <source>
        <dbReference type="EMBL" id="KAK7929154.1"/>
    </source>
</evidence>
<name>A0AAW0PSZ4_9GOBI</name>
<keyword evidence="2 6" id="KW-0479">Metal-binding</keyword>
<dbReference type="InterPro" id="IPR036226">
    <property type="entry name" value="LipOase_C_sf"/>
</dbReference>
<keyword evidence="12" id="KW-1185">Reference proteome</keyword>
<feature type="binding site" evidence="6">
    <location>
        <position position="360"/>
    </location>
    <ligand>
        <name>Fe cation</name>
        <dbReference type="ChEBI" id="CHEBI:24875"/>
        <note>catalytic</note>
    </ligand>
</feature>
<dbReference type="EMBL" id="JBBPFD010000004">
    <property type="protein sequence ID" value="KAK7929154.1"/>
    <property type="molecule type" value="Genomic_DNA"/>
</dbReference>
<comment type="caution">
    <text evidence="11">The sequence shown here is derived from an EMBL/GenBank/DDBJ whole genome shotgun (WGS) entry which is preliminary data.</text>
</comment>
<keyword evidence="9" id="KW-1133">Transmembrane helix</keyword>
<keyword evidence="4 8" id="KW-0560">Oxidoreductase</keyword>
<evidence type="ECO:0000256" key="7">
    <source>
        <dbReference type="PIRSR" id="PIRSR601885-3"/>
    </source>
</evidence>
<feature type="transmembrane region" description="Helical" evidence="9">
    <location>
        <begin position="179"/>
        <end position="196"/>
    </location>
</feature>
<dbReference type="InterPro" id="IPR000907">
    <property type="entry name" value="LipOase"/>
</dbReference>
<keyword evidence="9" id="KW-0812">Transmembrane</keyword>
<protein>
    <recommendedName>
        <fullName evidence="10">Lipoxygenase domain-containing protein</fullName>
    </recommendedName>
</protein>
<evidence type="ECO:0000256" key="5">
    <source>
        <dbReference type="ARBA" id="ARBA00023004"/>
    </source>
</evidence>
<sequence length="615" mass="70413">MKEVMYRVQIHTGLSCLERAWSEVHMKLQGEDGESKRTGESGFLSIFEGKTTYNVSCSKSIGKLEWIKDTEIHRFREGTALIPELDSALGKSTRAEELEERQKVYCWTEFEEGLPHCMKAKDVNALPWEVQFSFQKTAEFGMTAAKEILEMNLTLEAECHDKWESFGAIKKILHPHQRLIIYLFLIFTKIVFYYFLTNTTCWISEYVQEHWRDDAFFGSQFLNGLNPMLIRRCQFLPTNFPVSEEMLFLDGAGRLEEELQAGNIFLCDYKVLDGLKANVINDKQQYLVAPLVLLHKHLRMNSSPSQFRSDIHVCLKQTAGEDNPIFLPNDSEYDWLLAKTFVRSAYFNEHELNIHLLRTHLLAEVFTVSLLRNLPMVHPLYKLLIPHTRYTLQINLMAREILISPKGTFTRYSSSGGEGMTTILKRSLSTMTYTSLCLPDDISDRGVESVPNYYYRDDGLALWNIIHKFISGVLSFYYKNDKLVKQDNELQSWIKDIFVHGFLSNESSGIPQHFDTVSDLVKFVTMVIFTCSAQHAAVNNGQFDYGGFMPNNPSTLQLPPPTQKGTATEETLLNTLPVVSTTAQVMAVLYLLSKQSSDFIALGQYPMTTSLKKVL</sequence>
<evidence type="ECO:0000259" key="10">
    <source>
        <dbReference type="PROSITE" id="PS51393"/>
    </source>
</evidence>
<dbReference type="PROSITE" id="PS00711">
    <property type="entry name" value="LIPOXYGENASE_1"/>
    <property type="match status" value="1"/>
</dbReference>
<evidence type="ECO:0000256" key="9">
    <source>
        <dbReference type="SAM" id="Phobius"/>
    </source>
</evidence>
<feature type="domain" description="Lipoxygenase" evidence="10">
    <location>
        <begin position="80"/>
        <end position="615"/>
    </location>
</feature>
<dbReference type="AlphaFoldDB" id="A0AAW0PSZ4"/>
<dbReference type="GO" id="GO:0034440">
    <property type="term" value="P:lipid oxidation"/>
    <property type="evidence" value="ECO:0007669"/>
    <property type="project" value="InterPro"/>
</dbReference>